<evidence type="ECO:0000256" key="1">
    <source>
        <dbReference type="ARBA" id="ARBA00009102"/>
    </source>
</evidence>
<evidence type="ECO:0000256" key="3">
    <source>
        <dbReference type="SAM" id="Coils"/>
    </source>
</evidence>
<dbReference type="Pfam" id="PF11265">
    <property type="entry name" value="Med25_VWA"/>
    <property type="match status" value="1"/>
</dbReference>
<feature type="region of interest" description="Disordered" evidence="4">
    <location>
        <begin position="512"/>
        <end position="535"/>
    </location>
</feature>
<keyword evidence="3" id="KW-0175">Coiled coil</keyword>
<feature type="domain" description="Mediator of RNA polymerase II transcription subunit 25 von Willebrand factor type A" evidence="5">
    <location>
        <begin position="94"/>
        <end position="268"/>
    </location>
</feature>
<evidence type="ECO:0000256" key="2">
    <source>
        <dbReference type="ARBA" id="ARBA00019694"/>
    </source>
</evidence>
<sequence length="603" mass="66867">MTKIDHMFASTEWLEIFPRTDLQALASLGSDHCLLFLQEDVVLDFYRGFRFEAHWAHMPGFTETGVFLDFKLSSRSFCANEVPGKSLAGAPPELALIVFHAHGPFNAFCVQRSGWTKDIDAFLSWLSGISFSGRGFSEVPICEGLAEALMILQGSPNTTQNNQNNEAQKHCILVAASNPYPSRTPAYNLPIQCTDQKENIESSKGHPVADAETVAKSFAQCSVSLSVISPKQLPALKAIYNVGKQNPRDADPPVDHAKNPDFLVLLSENFMVARTALSHSLHGNVAPNQTITKFDSAPAVTMPGPTSNANPSGGTTMMGLPKIGETPLQVHVSNTGVDSLGVTNNSAMNMPIEKHPNAQQPPPKYVKIWEGTLSGVRYGRPVFICKLEGYRRRAAAETLAADWPETLEIAHIIDREHMNKNNCQRTEVLVFRALNQHGFLGRLKENELCAVIRLPSQALLLSVSDKVGRLIGRLLPGVIFIAAIHFQFLTVDQRNHLHLLNISLFSPPGHDGLETTGLHQPVSDHQPTMQQHQARQQQLQELQHQSQLEQQLVKQLQQELQRQLQQHMHLQPQGLLLQQPQMQHQQQQQMPLQVPSNSSSPSR</sequence>
<feature type="compositionally biased region" description="Low complexity" evidence="4">
    <location>
        <begin position="525"/>
        <end position="535"/>
    </location>
</feature>
<dbReference type="PANTHER" id="PTHR12433">
    <property type="entry name" value="MEDIATOR OF RNA POLYMERASE II TRANSCRIPTION SUBUNIT 25"/>
    <property type="match status" value="1"/>
</dbReference>
<dbReference type="OrthoDB" id="7690434at2759"/>
<feature type="region of interest" description="Disordered" evidence="4">
    <location>
        <begin position="579"/>
        <end position="603"/>
    </location>
</feature>
<evidence type="ECO:0000256" key="4">
    <source>
        <dbReference type="SAM" id="MobiDB-lite"/>
    </source>
</evidence>
<proteinExistence type="inferred from homology"/>
<dbReference type="GO" id="GO:0016592">
    <property type="term" value="C:mediator complex"/>
    <property type="evidence" value="ECO:0007669"/>
    <property type="project" value="TreeGrafter"/>
</dbReference>
<reference evidence="6" key="1">
    <citation type="submission" date="2020-10" db="EMBL/GenBank/DDBJ databases">
        <authorList>
            <person name="Han B."/>
            <person name="Lu T."/>
            <person name="Zhao Q."/>
            <person name="Huang X."/>
            <person name="Zhao Y."/>
        </authorList>
    </citation>
    <scope>NUCLEOTIDE SEQUENCE</scope>
</reference>
<organism evidence="6 7">
    <name type="scientific">Miscanthus lutarioriparius</name>
    <dbReference type="NCBI Taxonomy" id="422564"/>
    <lineage>
        <taxon>Eukaryota</taxon>
        <taxon>Viridiplantae</taxon>
        <taxon>Streptophyta</taxon>
        <taxon>Embryophyta</taxon>
        <taxon>Tracheophyta</taxon>
        <taxon>Spermatophyta</taxon>
        <taxon>Magnoliopsida</taxon>
        <taxon>Liliopsida</taxon>
        <taxon>Poales</taxon>
        <taxon>Poaceae</taxon>
        <taxon>PACMAD clade</taxon>
        <taxon>Panicoideae</taxon>
        <taxon>Andropogonodae</taxon>
        <taxon>Andropogoneae</taxon>
        <taxon>Saccharinae</taxon>
        <taxon>Miscanthus</taxon>
    </lineage>
</organism>
<accession>A0A811Q7G1</accession>
<feature type="compositionally biased region" description="Polar residues" evidence="4">
    <location>
        <begin position="594"/>
        <end position="603"/>
    </location>
</feature>
<evidence type="ECO:0000313" key="6">
    <source>
        <dbReference type="EMBL" id="CAD6251936.1"/>
    </source>
</evidence>
<dbReference type="InterPro" id="IPR021419">
    <property type="entry name" value="Mediator_Med25_VWA"/>
</dbReference>
<evidence type="ECO:0000313" key="7">
    <source>
        <dbReference type="Proteomes" id="UP000604825"/>
    </source>
</evidence>
<protein>
    <recommendedName>
        <fullName evidence="2">Mediator of RNA polymerase II transcription subunit 25</fullName>
    </recommendedName>
</protein>
<dbReference type="PANTHER" id="PTHR12433:SF11">
    <property type="entry name" value="MEDIATOR OF RNA POLYMERASE II TRANSCRIPTION SUBUNIT 25"/>
    <property type="match status" value="1"/>
</dbReference>
<dbReference type="GO" id="GO:0005667">
    <property type="term" value="C:transcription regulator complex"/>
    <property type="evidence" value="ECO:0007669"/>
    <property type="project" value="TreeGrafter"/>
</dbReference>
<evidence type="ECO:0000259" key="5">
    <source>
        <dbReference type="Pfam" id="PF11265"/>
    </source>
</evidence>
<feature type="coiled-coil region" evidence="3">
    <location>
        <begin position="539"/>
        <end position="566"/>
    </location>
</feature>
<dbReference type="GO" id="GO:0045944">
    <property type="term" value="P:positive regulation of transcription by RNA polymerase II"/>
    <property type="evidence" value="ECO:0007669"/>
    <property type="project" value="TreeGrafter"/>
</dbReference>
<dbReference type="Proteomes" id="UP000604825">
    <property type="component" value="Unassembled WGS sequence"/>
</dbReference>
<comment type="similarity">
    <text evidence="1">Belongs to the Mediator complex subunit 25 family.</text>
</comment>
<comment type="caution">
    <text evidence="6">The sequence shown here is derived from an EMBL/GenBank/DDBJ whole genome shotgun (WGS) entry which is preliminary data.</text>
</comment>
<gene>
    <name evidence="6" type="ORF">NCGR_LOCUS35668</name>
</gene>
<name>A0A811Q7G1_9POAL</name>
<keyword evidence="7" id="KW-1185">Reference proteome</keyword>
<feature type="compositionally biased region" description="Low complexity" evidence="4">
    <location>
        <begin position="579"/>
        <end position="593"/>
    </location>
</feature>
<dbReference type="EMBL" id="CAJGYO010000008">
    <property type="protein sequence ID" value="CAD6251936.1"/>
    <property type="molecule type" value="Genomic_DNA"/>
</dbReference>
<dbReference type="AlphaFoldDB" id="A0A811Q7G1"/>